<evidence type="ECO:0000256" key="3">
    <source>
        <dbReference type="ARBA" id="ARBA00010042"/>
    </source>
</evidence>
<proteinExistence type="inferred from homology"/>
<feature type="region of interest" description="Disordered" evidence="8">
    <location>
        <begin position="361"/>
        <end position="387"/>
    </location>
</feature>
<feature type="region of interest" description="Disordered" evidence="8">
    <location>
        <begin position="157"/>
        <end position="237"/>
    </location>
</feature>
<evidence type="ECO:0000256" key="6">
    <source>
        <dbReference type="ARBA" id="ARBA00023212"/>
    </source>
</evidence>
<protein>
    <recommendedName>
        <fullName evidence="9">Inner centromere protein ARK-binding domain-containing protein</fullName>
    </recommendedName>
</protein>
<dbReference type="GO" id="GO:0007059">
    <property type="term" value="P:chromosome segregation"/>
    <property type="evidence" value="ECO:0007669"/>
    <property type="project" value="UniProtKB-KW"/>
</dbReference>
<evidence type="ECO:0000259" key="9">
    <source>
        <dbReference type="Pfam" id="PF03941"/>
    </source>
</evidence>
<feature type="compositionally biased region" description="Polar residues" evidence="8">
    <location>
        <begin position="216"/>
        <end position="225"/>
    </location>
</feature>
<evidence type="ECO:0000313" key="10">
    <source>
        <dbReference type="EMBL" id="KAI6651520.1"/>
    </source>
</evidence>
<dbReference type="GO" id="GO:0005634">
    <property type="term" value="C:nucleus"/>
    <property type="evidence" value="ECO:0007669"/>
    <property type="project" value="UniProtKB-SubCell"/>
</dbReference>
<keyword evidence="7" id="KW-0539">Nucleus</keyword>
<feature type="domain" description="Inner centromere protein ARK-binding" evidence="9">
    <location>
        <begin position="801"/>
        <end position="846"/>
    </location>
</feature>
<accession>A0AAV7JSX4</accession>
<dbReference type="PANTHER" id="PTHR13142">
    <property type="entry name" value="INNER CENTROMERE PROTEIN"/>
    <property type="match status" value="1"/>
</dbReference>
<keyword evidence="11" id="KW-1185">Reference proteome</keyword>
<dbReference type="InterPro" id="IPR005635">
    <property type="entry name" value="Inner_centromere_prot_ARK-bd"/>
</dbReference>
<feature type="compositionally biased region" description="Basic residues" evidence="8">
    <location>
        <begin position="157"/>
        <end position="169"/>
    </location>
</feature>
<keyword evidence="5" id="KW-0159">Chromosome partition</keyword>
<comment type="similarity">
    <text evidence="3">Belongs to the INCENP family.</text>
</comment>
<dbReference type="Proteomes" id="UP001165289">
    <property type="component" value="Unassembled WGS sequence"/>
</dbReference>
<feature type="region of interest" description="Disordered" evidence="8">
    <location>
        <begin position="728"/>
        <end position="759"/>
    </location>
</feature>
<evidence type="ECO:0000256" key="1">
    <source>
        <dbReference type="ARBA" id="ARBA00004123"/>
    </source>
</evidence>
<evidence type="ECO:0000256" key="5">
    <source>
        <dbReference type="ARBA" id="ARBA00022829"/>
    </source>
</evidence>
<evidence type="ECO:0000256" key="8">
    <source>
        <dbReference type="SAM" id="MobiDB-lite"/>
    </source>
</evidence>
<organism evidence="10 11">
    <name type="scientific">Oopsacas minuta</name>
    <dbReference type="NCBI Taxonomy" id="111878"/>
    <lineage>
        <taxon>Eukaryota</taxon>
        <taxon>Metazoa</taxon>
        <taxon>Porifera</taxon>
        <taxon>Hexactinellida</taxon>
        <taxon>Hexasterophora</taxon>
        <taxon>Lyssacinosida</taxon>
        <taxon>Leucopsacidae</taxon>
        <taxon>Oopsacas</taxon>
    </lineage>
</organism>
<dbReference type="Pfam" id="PF03941">
    <property type="entry name" value="INCENP_ARK-bind"/>
    <property type="match status" value="1"/>
</dbReference>
<evidence type="ECO:0000256" key="2">
    <source>
        <dbReference type="ARBA" id="ARBA00004186"/>
    </source>
</evidence>
<feature type="compositionally biased region" description="Pro residues" evidence="8">
    <location>
        <begin position="226"/>
        <end position="235"/>
    </location>
</feature>
<keyword evidence="6" id="KW-0206">Cytoskeleton</keyword>
<feature type="compositionally biased region" description="Polar residues" evidence="8">
    <location>
        <begin position="188"/>
        <end position="206"/>
    </location>
</feature>
<comment type="caution">
    <text evidence="10">The sequence shown here is derived from an EMBL/GenBank/DDBJ whole genome shotgun (WGS) entry which is preliminary data.</text>
</comment>
<evidence type="ECO:0000313" key="11">
    <source>
        <dbReference type="Proteomes" id="UP001165289"/>
    </source>
</evidence>
<keyword evidence="4" id="KW-0963">Cytoplasm</keyword>
<comment type="subcellular location">
    <subcellularLocation>
        <location evidence="2">Cytoplasm</location>
        <location evidence="2">Cytoskeleton</location>
        <location evidence="2">Spindle</location>
    </subcellularLocation>
    <subcellularLocation>
        <location evidence="1">Nucleus</location>
    </subcellularLocation>
</comment>
<reference evidence="10 11" key="1">
    <citation type="journal article" date="2023" name="BMC Biol.">
        <title>The compact genome of the sponge Oopsacas minuta (Hexactinellida) is lacking key metazoan core genes.</title>
        <authorList>
            <person name="Santini S."/>
            <person name="Schenkelaars Q."/>
            <person name="Jourda C."/>
            <person name="Duchesne M."/>
            <person name="Belahbib H."/>
            <person name="Rocher C."/>
            <person name="Selva M."/>
            <person name="Riesgo A."/>
            <person name="Vervoort M."/>
            <person name="Leys S.P."/>
            <person name="Kodjabachian L."/>
            <person name="Le Bivic A."/>
            <person name="Borchiellini C."/>
            <person name="Claverie J.M."/>
            <person name="Renard E."/>
        </authorList>
    </citation>
    <scope>NUCLEOTIDE SEQUENCE [LARGE SCALE GENOMIC DNA]</scope>
    <source>
        <strain evidence="10">SPO-2</strain>
    </source>
</reference>
<sequence>MNNTESTIKDNLFLNHIHHDDHLSVTVNHYVDNYIQGEVVPYKKLFDEALKDAHLGAHVMLPTTPGPKTRKAKDKLKTTLTPGVVVHQPPLPGKKSKKRKVNVGEYPKKTISNVTRSQDDTTVNSDRYHELSNPTTFLSETDLSDGLSQDVSISRFTRKSSRRGKKRGLAIKTTRVTRNSHNTDESNLKSPSTPSLYPCNSTTYMSTPPERPALPSFSTFDSSVPTSPPAKPDPPLTSAMVTTTAHQSPEAVLSSTITQSPSTKTTSVTQPTVIMTAEHDSNTTELYISTVTELDQTLQKRDPSILQHRELPIIQQDSSILQPREPPIIQQDSSLLQPREPSIQEYSSILQHRENSIIQQDSLDKSSNNSKQSQSPAITQSDIPLPLPNNPITTLTDFESEITFATPQKQSVEIADSSLTLFPSPSFVDTIPAPTPSKTFSVQKLFDSDLCLTPPFDISSKHVNKSSSRPIIQSPLLEQYPAPPRFTSKYDHLSQDNLTTPINPTPMLMGATHTIPKATFDPRNNSPSKFHKNCSPLSNTFMSPFTPNIIQRPLHGAPSRINLNTRCKPSPAKQLNSQPKMLDTLNVKFNRVITDNSVLQTSTNSTTQANNSSLRQIPKGLVSSITGKFQTMPGDILPGKLATTVSTFFNKKPVIPAVKTIEEARARAEQKQNEDDKRVVGLMNIKQQMLEKKKHENIKRQQIAAERRAEIERIHKEKYNQKLVNKEEKRKVWERQSQRKKKAEEERRKREEAEKKRADISQLKTTMPATGHVNTSTTFNTSSFLTVPLNDVTSYYIDDLESDNTDDDERPRHQIPSWATEPYLSFKLRIQCTTTIPTDPIFPPHHLLKPIELTLLFEYNRYRRTRRPYNYRTSSAHWTSPMFKPS</sequence>
<evidence type="ECO:0000256" key="7">
    <source>
        <dbReference type="ARBA" id="ARBA00023242"/>
    </source>
</evidence>
<gene>
    <name evidence="10" type="ORF">LOD99_5128</name>
</gene>
<dbReference type="PANTHER" id="PTHR13142:SF1">
    <property type="entry name" value="INNER CENTROMERE PROTEIN"/>
    <property type="match status" value="1"/>
</dbReference>
<dbReference type="AlphaFoldDB" id="A0AAV7JSX4"/>
<dbReference type="GO" id="GO:0005819">
    <property type="term" value="C:spindle"/>
    <property type="evidence" value="ECO:0007669"/>
    <property type="project" value="UniProtKB-SubCell"/>
</dbReference>
<name>A0AAV7JSX4_9METZ</name>
<feature type="compositionally biased region" description="Low complexity" evidence="8">
    <location>
        <begin position="361"/>
        <end position="375"/>
    </location>
</feature>
<dbReference type="EMBL" id="JAKMXF010000303">
    <property type="protein sequence ID" value="KAI6651520.1"/>
    <property type="molecule type" value="Genomic_DNA"/>
</dbReference>
<evidence type="ECO:0000256" key="4">
    <source>
        <dbReference type="ARBA" id="ARBA00022490"/>
    </source>
</evidence>